<feature type="compositionally biased region" description="Low complexity" evidence="1">
    <location>
        <begin position="142"/>
        <end position="152"/>
    </location>
</feature>
<dbReference type="InterPro" id="IPR008984">
    <property type="entry name" value="SMAD_FHA_dom_sf"/>
</dbReference>
<dbReference type="SUPFAM" id="SSF49879">
    <property type="entry name" value="SMAD/FHA domain"/>
    <property type="match status" value="1"/>
</dbReference>
<dbReference type="NCBIfam" id="TIGR03354">
    <property type="entry name" value="VI_FHA"/>
    <property type="match status" value="1"/>
</dbReference>
<dbReference type="InterPro" id="IPR046883">
    <property type="entry name" value="T6SS_FHA_C"/>
</dbReference>
<proteinExistence type="predicted"/>
<gene>
    <name evidence="3" type="primary">tagH</name>
    <name evidence="3" type="ORF">FKG94_26485</name>
</gene>
<evidence type="ECO:0000256" key="1">
    <source>
        <dbReference type="SAM" id="MobiDB-lite"/>
    </source>
</evidence>
<dbReference type="Pfam" id="PF00498">
    <property type="entry name" value="FHA"/>
    <property type="match status" value="1"/>
</dbReference>
<evidence type="ECO:0000313" key="3">
    <source>
        <dbReference type="EMBL" id="TQV66906.1"/>
    </source>
</evidence>
<dbReference type="CDD" id="cd00060">
    <property type="entry name" value="FHA"/>
    <property type="match status" value="1"/>
</dbReference>
<accession>A0A545SPW7</accession>
<reference evidence="3 4" key="1">
    <citation type="submission" date="2019-06" db="EMBL/GenBank/DDBJ databases">
        <title>Whole genome sequence for Cellvibrionaceae sp. R142.</title>
        <authorList>
            <person name="Wang G."/>
        </authorList>
    </citation>
    <scope>NUCLEOTIDE SEQUENCE [LARGE SCALE GENOMIC DNA]</scope>
    <source>
        <strain evidence="3 4">R142</strain>
    </source>
</reference>
<dbReference type="PROSITE" id="PS50006">
    <property type="entry name" value="FHA_DOMAIN"/>
    <property type="match status" value="1"/>
</dbReference>
<dbReference type="SMART" id="SM00240">
    <property type="entry name" value="FHA"/>
    <property type="match status" value="1"/>
</dbReference>
<dbReference type="RefSeq" id="WP_142929968.1">
    <property type="nucleotide sequence ID" value="NZ_ML660114.1"/>
</dbReference>
<name>A0A545SPW7_9GAMM</name>
<sequence length="529" mass="56033">MELVLTIVQGPEQADIGEPSKKFRSDTGATIGRATDNSWVLPDPERTVSSKHAVLACVNGTFTITDQSTNGTFINDDINAIGAGNSAPLRDGDLVTMGPYRLQVKITAAVPIQPPAATAKPLPDGLESVDFLDGAAPPPPAQAAQANENGAEAADEFDKWLEPQAPNAAQPWNSAAPAGDPLPGLQPVETDPLAALDKSAGQAQQRDSWALENTDDDPDWWKTSFSDHAPANSHAMPPVNAQPDPQLTPPDSWETAAQQSPPIPPAQPAPDITAPQPHLAAQAPQTQAIPVTPTAPAAPVTPPAPAAPVTPPAPTAPVTPVAPVTPTAPVAPKATADNSGDLAQKLGLTELTAEQQQALVGEAADILRESVQRLMGLLSARASIKNELRVERTMIQATENNPLKFSPNPQAALAAMFGGAGGAFVSPSAAVKEGFDDISDHQVAVLVGMKAAFDAMLSHFDPKHLERRLDRQQSRSLLTSKNARLWEQYTEHFQHLKSDKETSYQKLFGEKFAEAYELQLAKLKGLRRL</sequence>
<evidence type="ECO:0000313" key="4">
    <source>
        <dbReference type="Proteomes" id="UP000319732"/>
    </source>
</evidence>
<feature type="compositionally biased region" description="Low complexity" evidence="1">
    <location>
        <begin position="269"/>
        <end position="298"/>
    </location>
</feature>
<dbReference type="Gene3D" id="2.60.200.20">
    <property type="match status" value="1"/>
</dbReference>
<evidence type="ECO:0000259" key="2">
    <source>
        <dbReference type="PROSITE" id="PS50006"/>
    </source>
</evidence>
<feature type="compositionally biased region" description="Low complexity" evidence="1">
    <location>
        <begin position="318"/>
        <end position="336"/>
    </location>
</feature>
<dbReference type="Pfam" id="PF20232">
    <property type="entry name" value="T6SS_FHA_C"/>
    <property type="match status" value="1"/>
</dbReference>
<feature type="region of interest" description="Disordered" evidence="1">
    <location>
        <begin position="116"/>
        <end position="154"/>
    </location>
</feature>
<feature type="compositionally biased region" description="Pro residues" evidence="1">
    <location>
        <begin position="299"/>
        <end position="317"/>
    </location>
</feature>
<organism evidence="3 4">
    <name type="scientific">Exilibacterium tricleocarpae</name>
    <dbReference type="NCBI Taxonomy" id="2591008"/>
    <lineage>
        <taxon>Bacteria</taxon>
        <taxon>Pseudomonadati</taxon>
        <taxon>Pseudomonadota</taxon>
        <taxon>Gammaproteobacteria</taxon>
        <taxon>Cellvibrionales</taxon>
        <taxon>Cellvibrionaceae</taxon>
        <taxon>Exilibacterium</taxon>
    </lineage>
</organism>
<keyword evidence="4" id="KW-1185">Reference proteome</keyword>
<dbReference type="OrthoDB" id="273564at2"/>
<dbReference type="InterPro" id="IPR017735">
    <property type="entry name" value="T6SS_FHA"/>
</dbReference>
<feature type="domain" description="FHA" evidence="2">
    <location>
        <begin position="29"/>
        <end position="79"/>
    </location>
</feature>
<comment type="caution">
    <text evidence="3">The sequence shown here is derived from an EMBL/GenBank/DDBJ whole genome shotgun (WGS) entry which is preliminary data.</text>
</comment>
<dbReference type="InterPro" id="IPR000253">
    <property type="entry name" value="FHA_dom"/>
</dbReference>
<protein>
    <submittedName>
        <fullName evidence="3">Type VI secretion system-associated FHA domain protein TagH</fullName>
    </submittedName>
</protein>
<dbReference type="AlphaFoldDB" id="A0A545SPW7"/>
<dbReference type="EMBL" id="VHSG01000038">
    <property type="protein sequence ID" value="TQV66906.1"/>
    <property type="molecule type" value="Genomic_DNA"/>
</dbReference>
<feature type="region of interest" description="Disordered" evidence="1">
    <location>
        <begin position="167"/>
        <end position="338"/>
    </location>
</feature>
<dbReference type="Proteomes" id="UP000319732">
    <property type="component" value="Unassembled WGS sequence"/>
</dbReference>